<dbReference type="STRING" id="187493.CN03_09600"/>
<dbReference type="GeneID" id="79176589"/>
<name>M5DRL3_9GAMM</name>
<dbReference type="GO" id="GO:0005975">
    <property type="term" value="P:carbohydrate metabolic process"/>
    <property type="evidence" value="ECO:0007669"/>
    <property type="project" value="InterPro"/>
</dbReference>
<dbReference type="Pfam" id="PF00343">
    <property type="entry name" value="Phosphorylase"/>
    <property type="match status" value="1"/>
</dbReference>
<proteinExistence type="inferred from homology"/>
<gene>
    <name evidence="2" type="ORF">TOL_1729</name>
</gene>
<sequence>MLNDFINKSRVAYFSMEIALHENLPTYSGGLGVLAGDSMLSAADLDLPMVGVTLVSREGYFRQHLDLHGRQTESPETWEPSEHATRLHVKTSIHLDGEDVWIGAWLYELNGHMNGTIPILLLDTYLDENTPENQKLTHYLYGGDSRYRLKQGAILGIGGKRILQSLGFSVFRYHMNEGHAALLVPELLKQFPFRSDDVKAGEFPFDLPRVRDLCCFTTHTPIGAGHDSFGYDLVEDVIGAEIEVTILKKMAGDESLNLTRLALNGSQYVNGVAKKHADVSREMFPGYRIHAITNGIHPHRWVCPQLAELFDEYLPGWCHEPELLRNVDVIPCDQLWEAHQTAKTQLINHINQTQNVLLENDLPVLGFARRMTSYKRVDLLFTNIDTLKQIAARYPFQIVLGGKAHPNDLDGKHLIQQLHILSESLRGDIPVVFLENYDIRQAKLLVAGSDIWLNTPLRPFEASGTSGMKAAINGVANLSVMDGWWIEGCVEGQTGWAIGGVSESENGNDALSLYQKLECDALPMYYERRSDWVKMMKICIQKNGTFFNSHRMMRRYVCEAYL</sequence>
<dbReference type="Proteomes" id="UP000011866">
    <property type="component" value="Chromosome"/>
</dbReference>
<dbReference type="AlphaFoldDB" id="M5DRL3"/>
<dbReference type="InterPro" id="IPR000811">
    <property type="entry name" value="Glyco_trans_35"/>
</dbReference>
<evidence type="ECO:0000313" key="2">
    <source>
        <dbReference type="EMBL" id="CCU72153.1"/>
    </source>
</evidence>
<evidence type="ECO:0000256" key="1">
    <source>
        <dbReference type="ARBA" id="ARBA00006047"/>
    </source>
</evidence>
<dbReference type="RefSeq" id="WP_015486879.1">
    <property type="nucleotide sequence ID" value="NC_020888.1"/>
</dbReference>
<dbReference type="GO" id="GO:0008184">
    <property type="term" value="F:glycogen phosphorylase activity"/>
    <property type="evidence" value="ECO:0007669"/>
    <property type="project" value="InterPro"/>
</dbReference>
<evidence type="ECO:0000313" key="3">
    <source>
        <dbReference type="Proteomes" id="UP000011866"/>
    </source>
</evidence>
<dbReference type="PANTHER" id="PTHR42655:SF1">
    <property type="entry name" value="GLYCOGEN PHOSPHORYLASE"/>
    <property type="match status" value="1"/>
</dbReference>
<protein>
    <submittedName>
        <fullName evidence="2">Alpha-glucan phosphorylase</fullName>
    </submittedName>
</protein>
<comment type="similarity">
    <text evidence="1">Belongs to the glycogen phosphorylase family.</text>
</comment>
<accession>M5DRL3</accession>
<dbReference type="HOGENOM" id="CLU_015112_1_0_6"/>
<dbReference type="InterPro" id="IPR011834">
    <property type="entry name" value="Agluc_phsphrylas"/>
</dbReference>
<dbReference type="SUPFAM" id="SSF53756">
    <property type="entry name" value="UDP-Glycosyltransferase/glycogen phosphorylase"/>
    <property type="match status" value="1"/>
</dbReference>
<dbReference type="GO" id="GO:0030170">
    <property type="term" value="F:pyridoxal phosphate binding"/>
    <property type="evidence" value="ECO:0007669"/>
    <property type="project" value="InterPro"/>
</dbReference>
<dbReference type="PANTHER" id="PTHR42655">
    <property type="entry name" value="GLYCOGEN PHOSPHORYLASE"/>
    <property type="match status" value="1"/>
</dbReference>
<dbReference type="eggNOG" id="COG0058">
    <property type="taxonomic scope" value="Bacteria"/>
</dbReference>
<dbReference type="KEGG" id="tol:TOL_1729"/>
<dbReference type="PATRIC" id="fig|1298593.3.peg.1657"/>
<keyword evidence="3" id="KW-1185">Reference proteome</keyword>
<dbReference type="NCBIfam" id="TIGR02094">
    <property type="entry name" value="more_P_ylases"/>
    <property type="match status" value="1"/>
</dbReference>
<organism evidence="2 3">
    <name type="scientific">Thalassolituus oleivorans MIL-1</name>
    <dbReference type="NCBI Taxonomy" id="1298593"/>
    <lineage>
        <taxon>Bacteria</taxon>
        <taxon>Pseudomonadati</taxon>
        <taxon>Pseudomonadota</taxon>
        <taxon>Gammaproteobacteria</taxon>
        <taxon>Oceanospirillales</taxon>
        <taxon>Oceanospirillaceae</taxon>
        <taxon>Thalassolituus</taxon>
    </lineage>
</organism>
<dbReference type="Gene3D" id="3.40.50.2000">
    <property type="entry name" value="Glycogen Phosphorylase B"/>
    <property type="match status" value="3"/>
</dbReference>
<reference evidence="2 3" key="1">
    <citation type="journal article" date="2013" name="Genome Announc.">
        <title>Genome Sequence of Thalassolituus oleivorans MIL-1 (DSM 14913T).</title>
        <authorList>
            <person name="Golyshin P.N."/>
            <person name="Werner J."/>
            <person name="Chernikova T.N."/>
            <person name="Tran H."/>
            <person name="Ferrer M."/>
            <person name="Yakimov M.M."/>
            <person name="Teeling H."/>
            <person name="Golyshina O.V."/>
        </authorList>
    </citation>
    <scope>NUCLEOTIDE SEQUENCE [LARGE SCALE GENOMIC DNA]</scope>
    <source>
        <strain evidence="2 3">MIL-1</strain>
    </source>
</reference>
<dbReference type="InterPro" id="IPR052182">
    <property type="entry name" value="Glycogen/Maltodextrin_Phosph"/>
</dbReference>
<dbReference type="EMBL" id="HF680312">
    <property type="protein sequence ID" value="CCU72153.1"/>
    <property type="molecule type" value="Genomic_DNA"/>
</dbReference>